<keyword evidence="11" id="KW-1185">Reference proteome</keyword>
<evidence type="ECO:0000259" key="9">
    <source>
        <dbReference type="PROSITE" id="PS50885"/>
    </source>
</evidence>
<sequence length="558" mass="59749">MLKEFISVVVSVIMNLSVAQRLAIGFGLLIALLTISNLFAIRGVNKINDDLQEIVVANSAQMRSASILIDRAQEIRVQYRQLLIDTTPDAQAKTKEKYDAARQEFAREEENLNKLFTNPLYPPTPTESAALKNIQEQKDDAFATVDQLIQLTMAGKVDDAKALLSSGAAPKMSKLNATLRELAEYENKLNAEKVGHTDQNVSTTKTTMVVLTVVAVLLGAAAGVLITRSITVPLGGMQQFVQNLATNFDFTQRLPVNSQDEIGRSIGSLNGLLDSLQNSMKLLNRVGRDVTVSVNSLSSTSREMSQTSHAVSESASAMAAGIEQVTVSIGHVADRAQECDHTAREAGRLAATGGTVIEGTISSINQIADQVRASATQIESLKERTATINAVVNVIKDIADQTNLLALNAAIEAARAGDLGRGFAVVADEVRKLAERTASSTQEIISTVAAIQNEANSTVQTMQQTVRQVDEGVSRAQEASSAINDIRRSADTVVDQVSEISTAMREQSSASSAMAQQVERVAQMSEESSAAAASTAGESSRLNNLGQELDQSISRYRV</sequence>
<dbReference type="FunFam" id="1.10.287.950:FF:000001">
    <property type="entry name" value="Methyl-accepting chemotaxis sensory transducer"/>
    <property type="match status" value="1"/>
</dbReference>
<evidence type="ECO:0000256" key="5">
    <source>
        <dbReference type="SAM" id="Coils"/>
    </source>
</evidence>
<dbReference type="GO" id="GO:0016020">
    <property type="term" value="C:membrane"/>
    <property type="evidence" value="ECO:0007669"/>
    <property type="project" value="UniProtKB-SubCell"/>
</dbReference>
<proteinExistence type="inferred from homology"/>
<protein>
    <submittedName>
        <fullName evidence="10">Methyl-accepting chemotaxis protein</fullName>
    </submittedName>
</protein>
<dbReference type="Gene3D" id="6.10.340.10">
    <property type="match status" value="1"/>
</dbReference>
<dbReference type="GO" id="GO:0006935">
    <property type="term" value="P:chemotaxis"/>
    <property type="evidence" value="ECO:0007669"/>
    <property type="project" value="InterPro"/>
</dbReference>
<accession>A0A7H9BKK4</accession>
<dbReference type="SMART" id="SM00304">
    <property type="entry name" value="HAMP"/>
    <property type="match status" value="2"/>
</dbReference>
<feature type="domain" description="HAMP" evidence="9">
    <location>
        <begin position="228"/>
        <end position="281"/>
    </location>
</feature>
<comment type="subcellular location">
    <subcellularLocation>
        <location evidence="1">Membrane</location>
    </subcellularLocation>
</comment>
<dbReference type="KEGG" id="chiz:HQ393_12645"/>
<feature type="transmembrane region" description="Helical" evidence="7">
    <location>
        <begin position="208"/>
        <end position="226"/>
    </location>
</feature>
<comment type="similarity">
    <text evidence="3">Belongs to the methyl-accepting chemotaxis (MCP) protein family.</text>
</comment>
<dbReference type="PROSITE" id="PS50885">
    <property type="entry name" value="HAMP"/>
    <property type="match status" value="1"/>
</dbReference>
<dbReference type="EMBL" id="CP058627">
    <property type="protein sequence ID" value="QLG89019.1"/>
    <property type="molecule type" value="Genomic_DNA"/>
</dbReference>
<evidence type="ECO:0000256" key="7">
    <source>
        <dbReference type="SAM" id="Phobius"/>
    </source>
</evidence>
<dbReference type="CDD" id="cd11386">
    <property type="entry name" value="MCP_signal"/>
    <property type="match status" value="1"/>
</dbReference>
<keyword evidence="7" id="KW-0812">Transmembrane</keyword>
<feature type="domain" description="Methyl-accepting transducer" evidence="8">
    <location>
        <begin position="286"/>
        <end position="522"/>
    </location>
</feature>
<reference evidence="10 11" key="1">
    <citation type="submission" date="2020-07" db="EMBL/GenBank/DDBJ databases">
        <title>Complete genome sequence of Chitinibacter sp. 2T18.</title>
        <authorList>
            <person name="Bae J.-W."/>
            <person name="Choi J.-W."/>
        </authorList>
    </citation>
    <scope>NUCLEOTIDE SEQUENCE [LARGE SCALE GENOMIC DNA]</scope>
    <source>
        <strain evidence="10 11">2T18</strain>
    </source>
</reference>
<dbReference type="Pfam" id="PF12729">
    <property type="entry name" value="4HB_MCP_1"/>
    <property type="match status" value="1"/>
</dbReference>
<dbReference type="InterPro" id="IPR003660">
    <property type="entry name" value="HAMP_dom"/>
</dbReference>
<keyword evidence="5" id="KW-0175">Coiled coil</keyword>
<dbReference type="PRINTS" id="PR00260">
    <property type="entry name" value="CHEMTRNSDUCR"/>
</dbReference>
<evidence type="ECO:0000256" key="3">
    <source>
        <dbReference type="ARBA" id="ARBA00029447"/>
    </source>
</evidence>
<feature type="coiled-coil region" evidence="5">
    <location>
        <begin position="91"/>
        <end position="192"/>
    </location>
</feature>
<dbReference type="GO" id="GO:0007165">
    <property type="term" value="P:signal transduction"/>
    <property type="evidence" value="ECO:0007669"/>
    <property type="project" value="UniProtKB-KW"/>
</dbReference>
<dbReference type="InterPro" id="IPR004090">
    <property type="entry name" value="Chemotax_Me-accpt_rcpt"/>
</dbReference>
<feature type="region of interest" description="Disordered" evidence="6">
    <location>
        <begin position="504"/>
        <end position="546"/>
    </location>
</feature>
<evidence type="ECO:0000313" key="10">
    <source>
        <dbReference type="EMBL" id="QLG89019.1"/>
    </source>
</evidence>
<organism evidence="10 11">
    <name type="scientific">Chitinibacter bivalviorum</name>
    <dbReference type="NCBI Taxonomy" id="2739434"/>
    <lineage>
        <taxon>Bacteria</taxon>
        <taxon>Pseudomonadati</taxon>
        <taxon>Pseudomonadota</taxon>
        <taxon>Betaproteobacteria</taxon>
        <taxon>Neisseriales</taxon>
        <taxon>Chitinibacteraceae</taxon>
        <taxon>Chitinibacter</taxon>
    </lineage>
</organism>
<dbReference type="PANTHER" id="PTHR32089">
    <property type="entry name" value="METHYL-ACCEPTING CHEMOTAXIS PROTEIN MCPB"/>
    <property type="match status" value="1"/>
</dbReference>
<keyword evidence="7" id="KW-1133">Transmembrane helix</keyword>
<dbReference type="Gene3D" id="1.10.287.950">
    <property type="entry name" value="Methyl-accepting chemotaxis protein"/>
    <property type="match status" value="1"/>
</dbReference>
<dbReference type="Pfam" id="PF00672">
    <property type="entry name" value="HAMP"/>
    <property type="match status" value="1"/>
</dbReference>
<feature type="compositionally biased region" description="Low complexity" evidence="6">
    <location>
        <begin position="507"/>
        <end position="517"/>
    </location>
</feature>
<dbReference type="SUPFAM" id="SSF58104">
    <property type="entry name" value="Methyl-accepting chemotaxis protein (MCP) signaling domain"/>
    <property type="match status" value="1"/>
</dbReference>
<evidence type="ECO:0000256" key="2">
    <source>
        <dbReference type="ARBA" id="ARBA00023224"/>
    </source>
</evidence>
<evidence type="ECO:0000256" key="6">
    <source>
        <dbReference type="SAM" id="MobiDB-lite"/>
    </source>
</evidence>
<feature type="transmembrane region" description="Helical" evidence="7">
    <location>
        <begin position="22"/>
        <end position="41"/>
    </location>
</feature>
<dbReference type="Pfam" id="PF00015">
    <property type="entry name" value="MCPsignal"/>
    <property type="match status" value="1"/>
</dbReference>
<dbReference type="CDD" id="cd19411">
    <property type="entry name" value="MCP2201-like_sensor"/>
    <property type="match status" value="1"/>
</dbReference>
<dbReference type="RefSeq" id="WP_179355521.1">
    <property type="nucleotide sequence ID" value="NZ_CP058627.1"/>
</dbReference>
<dbReference type="InterPro" id="IPR024478">
    <property type="entry name" value="HlyB_4HB_MCP"/>
</dbReference>
<keyword evidence="7" id="KW-0472">Membrane</keyword>
<evidence type="ECO:0000313" key="11">
    <source>
        <dbReference type="Proteomes" id="UP000509597"/>
    </source>
</evidence>
<evidence type="ECO:0000259" key="8">
    <source>
        <dbReference type="PROSITE" id="PS50111"/>
    </source>
</evidence>
<dbReference type="CDD" id="cd06225">
    <property type="entry name" value="HAMP"/>
    <property type="match status" value="1"/>
</dbReference>
<dbReference type="AlphaFoldDB" id="A0A7H9BKK4"/>
<dbReference type="GO" id="GO:0004888">
    <property type="term" value="F:transmembrane signaling receptor activity"/>
    <property type="evidence" value="ECO:0007669"/>
    <property type="project" value="InterPro"/>
</dbReference>
<name>A0A7H9BKK4_9NEIS</name>
<evidence type="ECO:0000256" key="4">
    <source>
        <dbReference type="PROSITE-ProRule" id="PRU00284"/>
    </source>
</evidence>
<dbReference type="SMART" id="SM00283">
    <property type="entry name" value="MA"/>
    <property type="match status" value="1"/>
</dbReference>
<keyword evidence="2 4" id="KW-0807">Transducer</keyword>
<feature type="compositionally biased region" description="Low complexity" evidence="6">
    <location>
        <begin position="525"/>
        <end position="540"/>
    </location>
</feature>
<dbReference type="Proteomes" id="UP000509597">
    <property type="component" value="Chromosome"/>
</dbReference>
<evidence type="ECO:0000256" key="1">
    <source>
        <dbReference type="ARBA" id="ARBA00004370"/>
    </source>
</evidence>
<dbReference type="InterPro" id="IPR047347">
    <property type="entry name" value="YvaQ-like_sensor"/>
</dbReference>
<gene>
    <name evidence="10" type="ORF">HQ393_12645</name>
</gene>
<dbReference type="InterPro" id="IPR004089">
    <property type="entry name" value="MCPsignal_dom"/>
</dbReference>
<dbReference type="PANTHER" id="PTHR32089:SF112">
    <property type="entry name" value="LYSOZYME-LIKE PROTEIN-RELATED"/>
    <property type="match status" value="1"/>
</dbReference>
<dbReference type="PROSITE" id="PS50111">
    <property type="entry name" value="CHEMOTAXIS_TRANSDUC_2"/>
    <property type="match status" value="1"/>
</dbReference>